<dbReference type="GO" id="GO:0046677">
    <property type="term" value="P:response to antibiotic"/>
    <property type="evidence" value="ECO:0007669"/>
    <property type="project" value="UniProtKB-ARBA"/>
</dbReference>
<keyword evidence="4" id="KW-1003">Cell membrane</keyword>
<organism evidence="11 12">
    <name type="scientific">Klebsiella oxytoca</name>
    <dbReference type="NCBI Taxonomy" id="571"/>
    <lineage>
        <taxon>Bacteria</taxon>
        <taxon>Pseudomonadati</taxon>
        <taxon>Pseudomonadota</taxon>
        <taxon>Gammaproteobacteria</taxon>
        <taxon>Enterobacterales</taxon>
        <taxon>Enterobacteriaceae</taxon>
        <taxon>Klebsiella/Raoultella group</taxon>
        <taxon>Klebsiella</taxon>
    </lineage>
</organism>
<gene>
    <name evidence="11" type="primary">emrA</name>
    <name evidence="11" type="ORF">GJ746_19380</name>
</gene>
<dbReference type="SUPFAM" id="SSF111369">
    <property type="entry name" value="HlyD-like secretion proteins"/>
    <property type="match status" value="2"/>
</dbReference>
<keyword evidence="3" id="KW-0813">Transport</keyword>
<evidence type="ECO:0000256" key="7">
    <source>
        <dbReference type="ARBA" id="ARBA00022989"/>
    </source>
</evidence>
<evidence type="ECO:0000256" key="5">
    <source>
        <dbReference type="ARBA" id="ARBA00022519"/>
    </source>
</evidence>
<sequence length="390" mass="42474">MSANAESQTPQQPGSKKGKRKGALLLLTLLFIIVAVAYGVYWFLVLRHFEETDDAYVAGNQVQIMAQVSGSVTKVWADNTDYVQKGDPLVTLDQTDAQQAFEKAQTQLAASVRQTRQQMINSKQLQANIEVKKTALSQAQTDLNRRIPLGAANLIGREELQHARDTVASAQAELDVAIQQYNANQAIVLGTRLEQQPAVLQAATEVRNAWLALQRTKIVSPISGYVSRRSVQPGAQITTTTPLMAVVPATNLWIDANFKETQLAHMRIGQPATVVSDIYGDDVKYTGKVVGLDMGTGSAFSLLPAQNATGNWIKVVQRLPVRIELDAKQLAEHPLRIGLSTLVEVNTSDRGGEMLASQVRSSPVYESNAREIGLEPVNKLINDIIQANAG</sequence>
<reference evidence="11 12" key="1">
    <citation type="submission" date="2019-11" db="EMBL/GenBank/DDBJ databases">
        <title>Isolation and Application of One Kind of P-Hydroxybenzoic Acid Degrading Bacterium in Mitigating Cropping Obstacle of Cucumber.</title>
        <authorList>
            <person name="Wu F."/>
            <person name="An Y."/>
        </authorList>
    </citation>
    <scope>NUCLEOTIDE SEQUENCE [LARGE SCALE GENOMIC DNA]</scope>
    <source>
        <strain evidence="11 12">P620</strain>
    </source>
</reference>
<evidence type="ECO:0000256" key="6">
    <source>
        <dbReference type="ARBA" id="ARBA00022692"/>
    </source>
</evidence>
<dbReference type="OrthoDB" id="9811754at2"/>
<evidence type="ECO:0000256" key="1">
    <source>
        <dbReference type="ARBA" id="ARBA00004383"/>
    </source>
</evidence>
<dbReference type="GO" id="GO:0042910">
    <property type="term" value="F:xenobiotic transmembrane transporter activity"/>
    <property type="evidence" value="ECO:0007669"/>
    <property type="project" value="InterPro"/>
</dbReference>
<dbReference type="NCBIfam" id="TIGR00998">
    <property type="entry name" value="8a0101"/>
    <property type="match status" value="1"/>
</dbReference>
<dbReference type="InterPro" id="IPR005694">
    <property type="entry name" value="MFP_proteobact"/>
</dbReference>
<evidence type="ECO:0000256" key="4">
    <source>
        <dbReference type="ARBA" id="ARBA00022475"/>
    </source>
</evidence>
<protein>
    <submittedName>
        <fullName evidence="11">Multidrug efflux MFS transporter periplasmic adaptor subunit EmrA</fullName>
    </submittedName>
</protein>
<evidence type="ECO:0000256" key="9">
    <source>
        <dbReference type="SAM" id="Phobius"/>
    </source>
</evidence>
<dbReference type="Gene3D" id="2.40.30.170">
    <property type="match status" value="1"/>
</dbReference>
<dbReference type="GO" id="GO:1990961">
    <property type="term" value="P:xenobiotic detoxification by transmembrane export across the plasma membrane"/>
    <property type="evidence" value="ECO:0007669"/>
    <property type="project" value="InterPro"/>
</dbReference>
<keyword evidence="6 9" id="KW-0812">Transmembrane</keyword>
<dbReference type="FunFam" id="2.40.30.170:FF:000003">
    <property type="entry name" value="Multidrug resistance protein A"/>
    <property type="match status" value="1"/>
</dbReference>
<accession>A0A6B8MS71</accession>
<dbReference type="InterPro" id="IPR050739">
    <property type="entry name" value="MFP"/>
</dbReference>
<dbReference type="AlphaFoldDB" id="A0A6B8MS71"/>
<dbReference type="Gene3D" id="2.40.50.100">
    <property type="match status" value="1"/>
</dbReference>
<dbReference type="GO" id="GO:0015721">
    <property type="term" value="P:bile acid and bile salt transport"/>
    <property type="evidence" value="ECO:0007669"/>
    <property type="project" value="UniProtKB-ARBA"/>
</dbReference>
<evidence type="ECO:0000256" key="3">
    <source>
        <dbReference type="ARBA" id="ARBA00022448"/>
    </source>
</evidence>
<dbReference type="Pfam" id="PF25885">
    <property type="entry name" value="HH_EMRA"/>
    <property type="match status" value="1"/>
</dbReference>
<dbReference type="InterPro" id="IPR058633">
    <property type="entry name" value="EmrA/FarA_HH"/>
</dbReference>
<evidence type="ECO:0000256" key="8">
    <source>
        <dbReference type="ARBA" id="ARBA00023136"/>
    </source>
</evidence>
<keyword evidence="7 9" id="KW-1133">Transmembrane helix</keyword>
<evidence type="ECO:0000313" key="12">
    <source>
        <dbReference type="Proteomes" id="UP000427108"/>
    </source>
</evidence>
<dbReference type="PANTHER" id="PTHR30386:SF19">
    <property type="entry name" value="MULTIDRUG EXPORT PROTEIN EMRA-RELATED"/>
    <property type="match status" value="1"/>
</dbReference>
<name>A0A6B8MS71_KLEOX</name>
<evidence type="ECO:0000313" key="11">
    <source>
        <dbReference type="EMBL" id="QGN39322.1"/>
    </source>
</evidence>
<dbReference type="RefSeq" id="WP_154681650.1">
    <property type="nucleotide sequence ID" value="NZ_CP046115.1"/>
</dbReference>
<dbReference type="PANTHER" id="PTHR30386">
    <property type="entry name" value="MEMBRANE FUSION SUBUNIT OF EMRAB-TOLC MULTIDRUG EFFLUX PUMP"/>
    <property type="match status" value="1"/>
</dbReference>
<keyword evidence="8 9" id="KW-0472">Membrane</keyword>
<comment type="subcellular location">
    <subcellularLocation>
        <location evidence="1">Cell inner membrane</location>
        <topology evidence="1">Single-pass membrane protein</topology>
        <orientation evidence="1">Periplasmic side</orientation>
    </subcellularLocation>
</comment>
<proteinExistence type="inferred from homology"/>
<dbReference type="GO" id="GO:0005886">
    <property type="term" value="C:plasma membrane"/>
    <property type="evidence" value="ECO:0007669"/>
    <property type="project" value="UniProtKB-SubCell"/>
</dbReference>
<evidence type="ECO:0000256" key="2">
    <source>
        <dbReference type="ARBA" id="ARBA00009477"/>
    </source>
</evidence>
<dbReference type="EMBL" id="CP046115">
    <property type="protein sequence ID" value="QGN39322.1"/>
    <property type="molecule type" value="Genomic_DNA"/>
</dbReference>
<dbReference type="NCBIfam" id="NF011715">
    <property type="entry name" value="PRK15136.1"/>
    <property type="match status" value="1"/>
</dbReference>
<keyword evidence="5" id="KW-0997">Cell inner membrane</keyword>
<evidence type="ECO:0000259" key="10">
    <source>
        <dbReference type="Pfam" id="PF25885"/>
    </source>
</evidence>
<feature type="domain" description="Multidrug export protein EmrA/FarA alpha-helical hairpin" evidence="10">
    <location>
        <begin position="95"/>
        <end position="216"/>
    </location>
</feature>
<dbReference type="Proteomes" id="UP000427108">
    <property type="component" value="Chromosome"/>
</dbReference>
<comment type="similarity">
    <text evidence="2">Belongs to the membrane fusion protein (MFP) (TC 8.A.1) family.</text>
</comment>
<feature type="transmembrane region" description="Helical" evidence="9">
    <location>
        <begin position="23"/>
        <end position="44"/>
    </location>
</feature>